<name>A0ABT6FQF7_9FLAO</name>
<evidence type="ECO:0000313" key="1">
    <source>
        <dbReference type="EMBL" id="MDG3585460.1"/>
    </source>
</evidence>
<accession>A0ABT6FQF7</accession>
<evidence type="ECO:0000313" key="2">
    <source>
        <dbReference type="Proteomes" id="UP001153642"/>
    </source>
</evidence>
<protein>
    <submittedName>
        <fullName evidence="1">Uncharacterized protein</fullName>
    </submittedName>
</protein>
<dbReference type="RefSeq" id="WP_277899274.1">
    <property type="nucleotide sequence ID" value="NZ_JAPMUA010000002.1"/>
</dbReference>
<sequence>MMNITTSYVDMYNRIHTKTHATVGKIKDLIENEDISASDELYTFLKEIEDTFRRNKISAFTDIATYRIDLLSSRIALDQRVPQKSHQLEKAMALIPDITKTVHEALRPIKNRINESRVIIKELISQAYDSNMVQYHEATNFSDFINALWRLLLNHDNFKTKAITVSQSITNNDILYILAEEVHPGKKPAPKKVVG</sequence>
<keyword evidence="2" id="KW-1185">Reference proteome</keyword>
<dbReference type="Proteomes" id="UP001153642">
    <property type="component" value="Unassembled WGS sequence"/>
</dbReference>
<gene>
    <name evidence="1" type="ORF">OSR52_06215</name>
</gene>
<dbReference type="EMBL" id="JAPMUA010000002">
    <property type="protein sequence ID" value="MDG3585460.1"/>
    <property type="molecule type" value="Genomic_DNA"/>
</dbReference>
<comment type="caution">
    <text evidence="1">The sequence shown here is derived from an EMBL/GenBank/DDBJ whole genome shotgun (WGS) entry which is preliminary data.</text>
</comment>
<organism evidence="1 2">
    <name type="scientific">Galbibacter pacificus</name>
    <dbReference type="NCBI Taxonomy" id="2996052"/>
    <lineage>
        <taxon>Bacteria</taxon>
        <taxon>Pseudomonadati</taxon>
        <taxon>Bacteroidota</taxon>
        <taxon>Flavobacteriia</taxon>
        <taxon>Flavobacteriales</taxon>
        <taxon>Flavobacteriaceae</taxon>
        <taxon>Galbibacter</taxon>
    </lineage>
</organism>
<proteinExistence type="predicted"/>
<reference evidence="1" key="1">
    <citation type="submission" date="2022-11" db="EMBL/GenBank/DDBJ databases">
        <title>High-quality draft genome sequence of Galbibacter sp. strain CMA-7.</title>
        <authorList>
            <person name="Wei L."/>
            <person name="Dong C."/>
            <person name="Shao Z."/>
        </authorList>
    </citation>
    <scope>NUCLEOTIDE SEQUENCE</scope>
    <source>
        <strain evidence="1">CMA-7</strain>
    </source>
</reference>